<dbReference type="InterPro" id="IPR036051">
    <property type="entry name" value="KRAB_dom_sf"/>
</dbReference>
<dbReference type="Gene3D" id="6.10.140.140">
    <property type="match status" value="1"/>
</dbReference>
<keyword evidence="3" id="KW-1185">Reference proteome</keyword>
<gene>
    <name evidence="2" type="ORF">PAL_GLEAN10001039</name>
</gene>
<dbReference type="InterPro" id="IPR001909">
    <property type="entry name" value="KRAB"/>
</dbReference>
<dbReference type="Proteomes" id="UP000010552">
    <property type="component" value="Unassembled WGS sequence"/>
</dbReference>
<dbReference type="AlphaFoldDB" id="L5KNF0"/>
<dbReference type="PROSITE" id="PS50805">
    <property type="entry name" value="KRAB"/>
    <property type="match status" value="1"/>
</dbReference>
<organism evidence="2 3">
    <name type="scientific">Pteropus alecto</name>
    <name type="common">Black flying fox</name>
    <dbReference type="NCBI Taxonomy" id="9402"/>
    <lineage>
        <taxon>Eukaryota</taxon>
        <taxon>Metazoa</taxon>
        <taxon>Chordata</taxon>
        <taxon>Craniata</taxon>
        <taxon>Vertebrata</taxon>
        <taxon>Euteleostomi</taxon>
        <taxon>Mammalia</taxon>
        <taxon>Eutheria</taxon>
        <taxon>Laurasiatheria</taxon>
        <taxon>Chiroptera</taxon>
        <taxon>Yinpterochiroptera</taxon>
        <taxon>Pteropodoidea</taxon>
        <taxon>Pteropodidae</taxon>
        <taxon>Pteropodinae</taxon>
        <taxon>Pteropus</taxon>
    </lineage>
</organism>
<dbReference type="InParanoid" id="L5KNF0"/>
<dbReference type="SMART" id="SM00349">
    <property type="entry name" value="KRAB"/>
    <property type="match status" value="1"/>
</dbReference>
<dbReference type="GO" id="GO:0006355">
    <property type="term" value="P:regulation of DNA-templated transcription"/>
    <property type="evidence" value="ECO:0007669"/>
    <property type="project" value="InterPro"/>
</dbReference>
<evidence type="ECO:0000313" key="2">
    <source>
        <dbReference type="EMBL" id="ELK12837.1"/>
    </source>
</evidence>
<proteinExistence type="predicted"/>
<evidence type="ECO:0000259" key="1">
    <source>
        <dbReference type="PROSITE" id="PS50805"/>
    </source>
</evidence>
<sequence>MTDRYEDSVALDDVNVKFTLEEWAFLDRTQKKLYRDVMQETFRNLASIACILEEKWEDHDNDDQHKNHGTNLRLCPASQEYPQNHHRLLDCVVQGVGFTVVQNSTSRIQCSLDSPASPRMSIGQQMEAIMVENVP</sequence>
<dbReference type="InterPro" id="IPR050169">
    <property type="entry name" value="Krueppel_C2H2_ZnF"/>
</dbReference>
<dbReference type="Pfam" id="PF01352">
    <property type="entry name" value="KRAB"/>
    <property type="match status" value="1"/>
</dbReference>
<dbReference type="SUPFAM" id="SSF109640">
    <property type="entry name" value="KRAB domain (Kruppel-associated box)"/>
    <property type="match status" value="1"/>
</dbReference>
<feature type="domain" description="KRAB" evidence="1">
    <location>
        <begin position="9"/>
        <end position="81"/>
    </location>
</feature>
<dbReference type="CDD" id="cd07765">
    <property type="entry name" value="KRAB_A-box"/>
    <property type="match status" value="1"/>
</dbReference>
<protein>
    <submittedName>
        <fullName evidence="2">Zinc finger protein 791</fullName>
    </submittedName>
</protein>
<dbReference type="PANTHER" id="PTHR23232:SF158">
    <property type="entry name" value="KRAB DOMAIN-CONTAINING PROTEIN 5"/>
    <property type="match status" value="1"/>
</dbReference>
<accession>L5KNF0</accession>
<evidence type="ECO:0000313" key="3">
    <source>
        <dbReference type="Proteomes" id="UP000010552"/>
    </source>
</evidence>
<dbReference type="EMBL" id="KB030644">
    <property type="protein sequence ID" value="ELK12837.1"/>
    <property type="molecule type" value="Genomic_DNA"/>
</dbReference>
<dbReference type="PANTHER" id="PTHR23232">
    <property type="entry name" value="KRAB DOMAIN C2H2 ZINC FINGER"/>
    <property type="match status" value="1"/>
</dbReference>
<reference evidence="3" key="1">
    <citation type="journal article" date="2013" name="Science">
        <title>Comparative analysis of bat genomes provides insight into the evolution of flight and immunity.</title>
        <authorList>
            <person name="Zhang G."/>
            <person name="Cowled C."/>
            <person name="Shi Z."/>
            <person name="Huang Z."/>
            <person name="Bishop-Lilly K.A."/>
            <person name="Fang X."/>
            <person name="Wynne J.W."/>
            <person name="Xiong Z."/>
            <person name="Baker M.L."/>
            <person name="Zhao W."/>
            <person name="Tachedjian M."/>
            <person name="Zhu Y."/>
            <person name="Zhou P."/>
            <person name="Jiang X."/>
            <person name="Ng J."/>
            <person name="Yang L."/>
            <person name="Wu L."/>
            <person name="Xiao J."/>
            <person name="Feng Y."/>
            <person name="Chen Y."/>
            <person name="Sun X."/>
            <person name="Zhang Y."/>
            <person name="Marsh G.A."/>
            <person name="Crameri G."/>
            <person name="Broder C.C."/>
            <person name="Frey K.G."/>
            <person name="Wang L.F."/>
            <person name="Wang J."/>
        </authorList>
    </citation>
    <scope>NUCLEOTIDE SEQUENCE [LARGE SCALE GENOMIC DNA]</scope>
</reference>
<name>L5KNF0_PTEAL</name>